<proteinExistence type="predicted"/>
<dbReference type="AlphaFoldDB" id="A0A183EAG3"/>
<dbReference type="InterPro" id="IPR012295">
    <property type="entry name" value="TBP_dom_sf"/>
</dbReference>
<dbReference type="InterPro" id="IPR017106">
    <property type="entry name" value="Coatomer_gsu"/>
</dbReference>
<dbReference type="InterPro" id="IPR009028">
    <property type="entry name" value="Coatomer/calthrin_app_sub_C"/>
</dbReference>
<dbReference type="GO" id="GO:0000139">
    <property type="term" value="C:Golgi membrane"/>
    <property type="evidence" value="ECO:0007669"/>
    <property type="project" value="TreeGrafter"/>
</dbReference>
<reference evidence="5" key="1">
    <citation type="submission" date="2016-06" db="UniProtKB">
        <authorList>
            <consortium name="WormBaseParasite"/>
        </authorList>
    </citation>
    <scope>IDENTIFICATION</scope>
</reference>
<dbReference type="WBParaSite" id="GPUH_0001797901-mRNA-1">
    <property type="protein sequence ID" value="GPUH_0001797901-mRNA-1"/>
    <property type="gene ID" value="GPUH_0001797901"/>
</dbReference>
<dbReference type="PANTHER" id="PTHR10261:SF0">
    <property type="entry name" value="COATOMER SUBUNIT GAMMA-2"/>
    <property type="match status" value="1"/>
</dbReference>
<gene>
    <name evidence="3" type="ORF">GPUH_LOCUS17953</name>
</gene>
<organism evidence="5">
    <name type="scientific">Gongylonema pulchrum</name>
    <dbReference type="NCBI Taxonomy" id="637853"/>
    <lineage>
        <taxon>Eukaryota</taxon>
        <taxon>Metazoa</taxon>
        <taxon>Ecdysozoa</taxon>
        <taxon>Nematoda</taxon>
        <taxon>Chromadorea</taxon>
        <taxon>Rhabditida</taxon>
        <taxon>Spirurina</taxon>
        <taxon>Spiruromorpha</taxon>
        <taxon>Spiruroidea</taxon>
        <taxon>Gongylonematidae</taxon>
        <taxon>Gongylonema</taxon>
    </lineage>
</organism>
<dbReference type="GO" id="GO:0005793">
    <property type="term" value="C:endoplasmic reticulum-Golgi intermediate compartment"/>
    <property type="evidence" value="ECO:0007669"/>
    <property type="project" value="TreeGrafter"/>
</dbReference>
<evidence type="ECO:0000256" key="1">
    <source>
        <dbReference type="SAM" id="SignalP"/>
    </source>
</evidence>
<feature type="domain" description="Coatomer subunit gamma C-terminal" evidence="2">
    <location>
        <begin position="23"/>
        <end position="90"/>
    </location>
</feature>
<keyword evidence="1" id="KW-0732">Signal</keyword>
<accession>A0A183EAG3</accession>
<evidence type="ECO:0000313" key="4">
    <source>
        <dbReference type="Proteomes" id="UP000271098"/>
    </source>
</evidence>
<dbReference type="GO" id="GO:0006886">
    <property type="term" value="P:intracellular protein transport"/>
    <property type="evidence" value="ECO:0007669"/>
    <property type="project" value="InterPro"/>
</dbReference>
<dbReference type="PANTHER" id="PTHR10261">
    <property type="entry name" value="COATOMER SUBUNIT GAMMA"/>
    <property type="match status" value="1"/>
</dbReference>
<protein>
    <submittedName>
        <fullName evidence="5">Coatomer_g_Cpla domain-containing protein</fullName>
    </submittedName>
</protein>
<dbReference type="GO" id="GO:0005783">
    <property type="term" value="C:endoplasmic reticulum"/>
    <property type="evidence" value="ECO:0007669"/>
    <property type="project" value="TreeGrafter"/>
</dbReference>
<dbReference type="GO" id="GO:0006891">
    <property type="term" value="P:intra-Golgi vesicle-mediated transport"/>
    <property type="evidence" value="ECO:0007669"/>
    <property type="project" value="TreeGrafter"/>
</dbReference>
<reference evidence="3 4" key="2">
    <citation type="submission" date="2018-11" db="EMBL/GenBank/DDBJ databases">
        <authorList>
            <consortium name="Pathogen Informatics"/>
        </authorList>
    </citation>
    <scope>NUCLEOTIDE SEQUENCE [LARGE SCALE GENOMIC DNA]</scope>
</reference>
<dbReference type="GO" id="GO:0030126">
    <property type="term" value="C:COPI vesicle coat"/>
    <property type="evidence" value="ECO:0007669"/>
    <property type="project" value="TreeGrafter"/>
</dbReference>
<evidence type="ECO:0000259" key="2">
    <source>
        <dbReference type="Pfam" id="PF16381"/>
    </source>
</evidence>
<feature type="chain" id="PRO_5043139092" evidence="1">
    <location>
        <begin position="28"/>
        <end position="90"/>
    </location>
</feature>
<dbReference type="GO" id="GO:0009306">
    <property type="term" value="P:protein secretion"/>
    <property type="evidence" value="ECO:0007669"/>
    <property type="project" value="TreeGrafter"/>
</dbReference>
<dbReference type="GO" id="GO:0006888">
    <property type="term" value="P:endoplasmic reticulum to Golgi vesicle-mediated transport"/>
    <property type="evidence" value="ECO:0007669"/>
    <property type="project" value="TreeGrafter"/>
</dbReference>
<feature type="signal peptide" evidence="1">
    <location>
        <begin position="1"/>
        <end position="27"/>
    </location>
</feature>
<dbReference type="GO" id="GO:0072384">
    <property type="term" value="P:organelle transport along microtubule"/>
    <property type="evidence" value="ECO:0007669"/>
    <property type="project" value="TreeGrafter"/>
</dbReference>
<sequence>MTESLLMRCRISLLPIFLLFPYNKALAAVREMIDNFGMAPCERTDRVPEGKSAHTLLLSGIYRGGYEFLAKIRFVLDPVDKTVTMNLLLR</sequence>
<dbReference type="InterPro" id="IPR032154">
    <property type="entry name" value="Coatomer_g_Cpla"/>
</dbReference>
<dbReference type="Gene3D" id="3.30.310.10">
    <property type="entry name" value="TATA-Binding Protein"/>
    <property type="match status" value="1"/>
</dbReference>
<keyword evidence="4" id="KW-1185">Reference proteome</keyword>
<name>A0A183EAG3_9BILA</name>
<dbReference type="SUPFAM" id="SSF55711">
    <property type="entry name" value="Subdomain of clathrin and coatomer appendage domain"/>
    <property type="match status" value="1"/>
</dbReference>
<dbReference type="OrthoDB" id="1074925at2759"/>
<dbReference type="Pfam" id="PF16381">
    <property type="entry name" value="Coatomer_g_Cpla"/>
    <property type="match status" value="1"/>
</dbReference>
<evidence type="ECO:0000313" key="3">
    <source>
        <dbReference type="EMBL" id="VDN30760.1"/>
    </source>
</evidence>
<dbReference type="EMBL" id="UYRT01085947">
    <property type="protein sequence ID" value="VDN30760.1"/>
    <property type="molecule type" value="Genomic_DNA"/>
</dbReference>
<evidence type="ECO:0000313" key="5">
    <source>
        <dbReference type="WBParaSite" id="GPUH_0001797901-mRNA-1"/>
    </source>
</evidence>
<dbReference type="Proteomes" id="UP000271098">
    <property type="component" value="Unassembled WGS sequence"/>
</dbReference>